<evidence type="ECO:0000313" key="1">
    <source>
        <dbReference type="EMBL" id="MWR87781.1"/>
    </source>
</evidence>
<dbReference type="RefSeq" id="WP_157898453.1">
    <property type="nucleotide sequence ID" value="NZ_CALSDD010000005.1"/>
</dbReference>
<dbReference type="Proteomes" id="UP000436482">
    <property type="component" value="Unassembled WGS sequence"/>
</dbReference>
<evidence type="ECO:0000313" key="4">
    <source>
        <dbReference type="Proteomes" id="UP000462410"/>
    </source>
</evidence>
<evidence type="ECO:0000313" key="2">
    <source>
        <dbReference type="EMBL" id="MWT21085.1"/>
    </source>
</evidence>
<dbReference type="EMBL" id="WTRC01000098">
    <property type="protein sequence ID" value="MWT21085.1"/>
    <property type="molecule type" value="Genomic_DNA"/>
</dbReference>
<reference evidence="3 4" key="1">
    <citation type="submission" date="2019-12" db="EMBL/GenBank/DDBJ databases">
        <title>Enteriobacteria Tanzani isolates_8377-8380.</title>
        <authorList>
            <person name="Subbiah M."/>
            <person name="Call D."/>
        </authorList>
    </citation>
    <scope>NUCLEOTIDE SEQUENCE [LARGE SCALE GENOMIC DNA]</scope>
    <source>
        <strain evidence="2 4">8378wH8</strain>
        <strain evidence="1 3">8379wE6</strain>
    </source>
</reference>
<evidence type="ECO:0000313" key="3">
    <source>
        <dbReference type="Proteomes" id="UP000436482"/>
    </source>
</evidence>
<gene>
    <name evidence="2" type="ORF">GP965_09090</name>
    <name evidence="1" type="ORF">GP979_05590</name>
</gene>
<dbReference type="AlphaFoldDB" id="A0A6N8NF89"/>
<comment type="caution">
    <text evidence="1">The sequence shown here is derived from an EMBL/GenBank/DDBJ whole genome shotgun (WGS) entry which is preliminary data.</text>
</comment>
<protein>
    <submittedName>
        <fullName evidence="1">Uncharacterized protein</fullName>
    </submittedName>
</protein>
<name>A0A6N8NF89_ECOLX</name>
<sequence>MNSQLPVLREVNIDNNECVVTIAQTGKSTWSASGFSIEHSITQPKASDPRYMKQEEDK</sequence>
<accession>A0A6N8NF89</accession>
<organism evidence="1 3">
    <name type="scientific">Escherichia coli</name>
    <dbReference type="NCBI Taxonomy" id="562"/>
    <lineage>
        <taxon>Bacteria</taxon>
        <taxon>Pseudomonadati</taxon>
        <taxon>Pseudomonadota</taxon>
        <taxon>Gammaproteobacteria</taxon>
        <taxon>Enterobacterales</taxon>
        <taxon>Enterobacteriaceae</taxon>
        <taxon>Escherichia</taxon>
    </lineage>
</organism>
<proteinExistence type="predicted"/>
<dbReference type="EMBL" id="WTQQ01000042">
    <property type="protein sequence ID" value="MWR87781.1"/>
    <property type="molecule type" value="Genomic_DNA"/>
</dbReference>
<dbReference type="Proteomes" id="UP000462410">
    <property type="component" value="Unassembled WGS sequence"/>
</dbReference>